<feature type="transmembrane region" description="Helical" evidence="1">
    <location>
        <begin position="39"/>
        <end position="60"/>
    </location>
</feature>
<protein>
    <submittedName>
        <fullName evidence="3">Putative membrane protein</fullName>
    </submittedName>
</protein>
<organism evidence="3 4">
    <name type="scientific">Clostridium argentinense CDC 2741</name>
    <dbReference type="NCBI Taxonomy" id="1418104"/>
    <lineage>
        <taxon>Bacteria</taxon>
        <taxon>Bacillati</taxon>
        <taxon>Bacillota</taxon>
        <taxon>Clostridia</taxon>
        <taxon>Eubacteriales</taxon>
        <taxon>Clostridiaceae</taxon>
        <taxon>Clostridium</taxon>
    </lineage>
</organism>
<dbReference type="OrthoDB" id="9816453at2"/>
<gene>
    <name evidence="3" type="ORF">U732_337</name>
</gene>
<dbReference type="Proteomes" id="UP000031366">
    <property type="component" value="Unassembled WGS sequence"/>
</dbReference>
<sequence>MESYKKKEKLNIILFIASFIMGFIGRGNQYVSQNNVSKFLVYVKMLFIIFFLIIYPIVLYRIYKDDIKTYNIIPLIIIEAIFGVILCFSFYMVFISSFLEVGIYLDIFYILWTISSVLLIYLGGKVTNEPIKKVGIIFIFILFFILGYFIYSKYAQLLNYEKQDIKVTKFKLPRHIVVINREAHDRTLIIDKKIIEDLFNEVNLSNIQYIGNYKGISDLKIFEEKTTINRVWMDYGDNEERKNLEEGYIDSIRFYDDKFSTIVVTSLNRDINYQYEVDLSKEIINKILNAPNEVLPFENYYELEKKAKEYIERLGYKIIDDSEQVYYLKLPKDYNYIYNNYNIGSFLKDKNELSKKNGYDFSKYMGEDVKLFTYKVNNSEKDIKNIYFFLYEDDIIGVWQEDREEIDDLSILKSYTKEIREYYTFEDLNIKNIEDLNIIRISKNNKKYKTIDDKNEVNKFLKEINKYSLKLNEDIDKDTLAVYYHIKLMNSTRSNLIDIKRCEQNTLIINNVPYSIIDGNINFEDFYHKGKDN</sequence>
<reference evidence="3 4" key="1">
    <citation type="journal article" date="2015" name="Infect. Genet. Evol.">
        <title>Genomic sequences of six botulinum neurotoxin-producing strains representing three clostridial species illustrate the mobility and diversity of botulinum neurotoxin genes.</title>
        <authorList>
            <person name="Smith T.J."/>
            <person name="Hill K.K."/>
            <person name="Xie G."/>
            <person name="Foley B.T."/>
            <person name="Williamson C.H."/>
            <person name="Foster J.T."/>
            <person name="Johnson S.L."/>
            <person name="Chertkov O."/>
            <person name="Teshima H."/>
            <person name="Gibbons H.S."/>
            <person name="Johnsky L.A."/>
            <person name="Karavis M.A."/>
            <person name="Smith L.A."/>
        </authorList>
    </citation>
    <scope>NUCLEOTIDE SEQUENCE [LARGE SCALE GENOMIC DNA]</scope>
    <source>
        <strain evidence="3 4">CDC 2741</strain>
    </source>
</reference>
<proteinExistence type="predicted"/>
<accession>A0A0C1TZX6</accession>
<keyword evidence="1" id="KW-1133">Transmembrane helix</keyword>
<dbReference type="AlphaFoldDB" id="A0A0C1TZX6"/>
<name>A0A0C1TZX6_9CLOT</name>
<evidence type="ECO:0000256" key="1">
    <source>
        <dbReference type="SAM" id="Phobius"/>
    </source>
</evidence>
<feature type="transmembrane region" description="Helical" evidence="1">
    <location>
        <begin position="12"/>
        <end position="27"/>
    </location>
</feature>
<keyword evidence="4" id="KW-1185">Reference proteome</keyword>
<keyword evidence="1" id="KW-0472">Membrane</keyword>
<dbReference type="RefSeq" id="WP_039636125.1">
    <property type="nucleotide sequence ID" value="NZ_AYSO01000020.1"/>
</dbReference>
<dbReference type="EMBL" id="AYSO01000020">
    <property type="protein sequence ID" value="KIE44823.1"/>
    <property type="molecule type" value="Genomic_DNA"/>
</dbReference>
<feature type="transmembrane region" description="Helical" evidence="1">
    <location>
        <begin position="72"/>
        <end position="95"/>
    </location>
</feature>
<comment type="caution">
    <text evidence="3">The sequence shown here is derived from an EMBL/GenBank/DDBJ whole genome shotgun (WGS) entry which is preliminary data.</text>
</comment>
<dbReference type="InterPro" id="IPR032257">
    <property type="entry name" value="DUF4830"/>
</dbReference>
<feature type="domain" description="DUF4830" evidence="2">
    <location>
        <begin position="312"/>
        <end position="399"/>
    </location>
</feature>
<keyword evidence="1" id="KW-0812">Transmembrane</keyword>
<dbReference type="Pfam" id="PF16112">
    <property type="entry name" value="DUF4830"/>
    <property type="match status" value="1"/>
</dbReference>
<feature type="transmembrane region" description="Helical" evidence="1">
    <location>
        <begin position="101"/>
        <end position="122"/>
    </location>
</feature>
<evidence type="ECO:0000313" key="4">
    <source>
        <dbReference type="Proteomes" id="UP000031366"/>
    </source>
</evidence>
<feature type="transmembrane region" description="Helical" evidence="1">
    <location>
        <begin position="134"/>
        <end position="151"/>
    </location>
</feature>
<evidence type="ECO:0000259" key="2">
    <source>
        <dbReference type="Pfam" id="PF16112"/>
    </source>
</evidence>
<evidence type="ECO:0000313" key="3">
    <source>
        <dbReference type="EMBL" id="KIE44823.1"/>
    </source>
</evidence>